<name>A0ACB8BJA4_9AGAM</name>
<dbReference type="Proteomes" id="UP000790709">
    <property type="component" value="Unassembled WGS sequence"/>
</dbReference>
<evidence type="ECO:0000313" key="2">
    <source>
        <dbReference type="Proteomes" id="UP000790709"/>
    </source>
</evidence>
<gene>
    <name evidence="1" type="ORF">BV22DRAFT_1129049</name>
</gene>
<dbReference type="EMBL" id="MU266403">
    <property type="protein sequence ID" value="KAH7925384.1"/>
    <property type="molecule type" value="Genomic_DNA"/>
</dbReference>
<accession>A0ACB8BJA4</accession>
<organism evidence="1 2">
    <name type="scientific">Leucogyrophana mollusca</name>
    <dbReference type="NCBI Taxonomy" id="85980"/>
    <lineage>
        <taxon>Eukaryota</taxon>
        <taxon>Fungi</taxon>
        <taxon>Dikarya</taxon>
        <taxon>Basidiomycota</taxon>
        <taxon>Agaricomycotina</taxon>
        <taxon>Agaricomycetes</taxon>
        <taxon>Agaricomycetidae</taxon>
        <taxon>Boletales</taxon>
        <taxon>Boletales incertae sedis</taxon>
        <taxon>Leucogyrophana</taxon>
    </lineage>
</organism>
<protein>
    <submittedName>
        <fullName evidence="1">Uncharacterized protein</fullName>
    </submittedName>
</protein>
<reference evidence="1" key="1">
    <citation type="journal article" date="2021" name="New Phytol.">
        <title>Evolutionary innovations through gain and loss of genes in the ectomycorrhizal Boletales.</title>
        <authorList>
            <person name="Wu G."/>
            <person name="Miyauchi S."/>
            <person name="Morin E."/>
            <person name="Kuo A."/>
            <person name="Drula E."/>
            <person name="Varga T."/>
            <person name="Kohler A."/>
            <person name="Feng B."/>
            <person name="Cao Y."/>
            <person name="Lipzen A."/>
            <person name="Daum C."/>
            <person name="Hundley H."/>
            <person name="Pangilinan J."/>
            <person name="Johnson J."/>
            <person name="Barry K."/>
            <person name="LaButti K."/>
            <person name="Ng V."/>
            <person name="Ahrendt S."/>
            <person name="Min B."/>
            <person name="Choi I.G."/>
            <person name="Park H."/>
            <person name="Plett J.M."/>
            <person name="Magnuson J."/>
            <person name="Spatafora J.W."/>
            <person name="Nagy L.G."/>
            <person name="Henrissat B."/>
            <person name="Grigoriev I.V."/>
            <person name="Yang Z.L."/>
            <person name="Xu J."/>
            <person name="Martin F.M."/>
        </authorList>
    </citation>
    <scope>NUCLEOTIDE SEQUENCE</scope>
    <source>
        <strain evidence="1">KUC20120723A-06</strain>
    </source>
</reference>
<proteinExistence type="predicted"/>
<sequence length="260" mass="28784">MQSTNDVEHRDKEKPGVATDIIILVLGVTGVGKSSFINSAARSADATVVGHTLTSCTSDIQRVPCTHPGDPARRVILVDTPGFDDTYVDDFTTLQRIVEGLRSLYVDNMKIAGVIYLHDITQTRFALSRTAVNTVKHLCGASALKNVILTTTKWNEISDEALGQRRLEELSAASGSWREMLEQGSRVARFEDTAESAWEIIDIIVQNPLEDRLQIERDIGQGKATSATDAGYALKEKVRSEQRRTSWLSRLGQKWASLFH</sequence>
<comment type="caution">
    <text evidence="1">The sequence shown here is derived from an EMBL/GenBank/DDBJ whole genome shotgun (WGS) entry which is preliminary data.</text>
</comment>
<evidence type="ECO:0000313" key="1">
    <source>
        <dbReference type="EMBL" id="KAH7925384.1"/>
    </source>
</evidence>
<keyword evidence="2" id="KW-1185">Reference proteome</keyword>